<dbReference type="PANTHER" id="PTHR42852:SF6">
    <property type="entry name" value="THIOL:DISULFIDE INTERCHANGE PROTEIN DSBE"/>
    <property type="match status" value="1"/>
</dbReference>
<dbReference type="InterPro" id="IPR013740">
    <property type="entry name" value="Redoxin"/>
</dbReference>
<sequence length="456" mass="52220">MKKSIYTLLGLVLFMTSCQKTPVDYALVSGRIENGKGELKLMSEDRAFSKTLELREDGSFSDTIRTKFGVFFLTNKNNVTRLYLDKGNNIIINADAGDFNKTLVFSGEGSSPSNYLALKGEVWTDLMGDAESFYQQNETEYKERNKQIRKVLVKTLDSIPGIGEDFRQKEKRNLNYTYLSALGKYQDFHAHFAKKPDFKVSDGYLDELKGVDYEDVDDYNFSSSYRQLLESHYRKKSEKLMESDSLSWDIAYLKALADVPNETIRNGMLFSHAKNNITFTGELEAYYAIFKSASTDKDNNAVIAESYEQLRALSEGNPSPKFVNYENYEGGTTSLDDLKGKYVYIDVWATWCGPCKAEIPFLKEVEEEYRDKNIEFVSISVDQEKDYDKWKAMVEEEQLKGIQVIADNDWESKFVTDYLIKGIPKFILLDPEGNIVSSNAPRPSSPDLKKMFDEFL</sequence>
<dbReference type="Proteomes" id="UP000653730">
    <property type="component" value="Unassembled WGS sequence"/>
</dbReference>
<evidence type="ECO:0000313" key="6">
    <source>
        <dbReference type="EMBL" id="MBC9795828.1"/>
    </source>
</evidence>
<dbReference type="InterPro" id="IPR013766">
    <property type="entry name" value="Thioredoxin_domain"/>
</dbReference>
<keyword evidence="3" id="KW-1015">Disulfide bond</keyword>
<proteinExistence type="predicted"/>
<dbReference type="GO" id="GO:0017004">
    <property type="term" value="P:cytochrome complex assembly"/>
    <property type="evidence" value="ECO:0007669"/>
    <property type="project" value="UniProtKB-KW"/>
</dbReference>
<dbReference type="InterPro" id="IPR050553">
    <property type="entry name" value="Thioredoxin_ResA/DsbE_sf"/>
</dbReference>
<dbReference type="SUPFAM" id="SSF52833">
    <property type="entry name" value="Thioredoxin-like"/>
    <property type="match status" value="1"/>
</dbReference>
<dbReference type="PROSITE" id="PS51352">
    <property type="entry name" value="THIOREDOXIN_2"/>
    <property type="match status" value="1"/>
</dbReference>
<evidence type="ECO:0000259" key="5">
    <source>
        <dbReference type="PROSITE" id="PS51352"/>
    </source>
</evidence>
<reference evidence="6 7" key="1">
    <citation type="submission" date="2020-09" db="EMBL/GenBank/DDBJ databases">
        <title>Sinomicrobium weinanense sp. nov., a halophilic bacteria isolated from saline-alkali soil.</title>
        <authorList>
            <person name="Wu P."/>
            <person name="Ren H."/>
            <person name="Mei Y."/>
            <person name="Liang Y."/>
            <person name="Chen Z."/>
        </authorList>
    </citation>
    <scope>NUCLEOTIDE SEQUENCE [LARGE SCALE GENOMIC DNA]</scope>
    <source>
        <strain evidence="6 7">FJxs</strain>
    </source>
</reference>
<evidence type="ECO:0000256" key="3">
    <source>
        <dbReference type="ARBA" id="ARBA00023157"/>
    </source>
</evidence>
<dbReference type="AlphaFoldDB" id="A0A926JR94"/>
<dbReference type="Pfam" id="PF08534">
    <property type="entry name" value="Redoxin"/>
    <property type="match status" value="1"/>
</dbReference>
<dbReference type="CDD" id="cd02966">
    <property type="entry name" value="TlpA_like_family"/>
    <property type="match status" value="1"/>
</dbReference>
<keyword evidence="2" id="KW-0201">Cytochrome c-type biogenesis</keyword>
<dbReference type="InterPro" id="IPR036249">
    <property type="entry name" value="Thioredoxin-like_sf"/>
</dbReference>
<comment type="subcellular location">
    <subcellularLocation>
        <location evidence="1">Cell envelope</location>
    </subcellularLocation>
</comment>
<dbReference type="RefSeq" id="WP_187964976.1">
    <property type="nucleotide sequence ID" value="NZ_JACVDC010000015.1"/>
</dbReference>
<keyword evidence="4" id="KW-0676">Redox-active center</keyword>
<dbReference type="Gene3D" id="3.40.30.10">
    <property type="entry name" value="Glutaredoxin"/>
    <property type="match status" value="1"/>
</dbReference>
<evidence type="ECO:0000256" key="2">
    <source>
        <dbReference type="ARBA" id="ARBA00022748"/>
    </source>
</evidence>
<evidence type="ECO:0000256" key="1">
    <source>
        <dbReference type="ARBA" id="ARBA00004196"/>
    </source>
</evidence>
<dbReference type="PANTHER" id="PTHR42852">
    <property type="entry name" value="THIOL:DISULFIDE INTERCHANGE PROTEIN DSBE"/>
    <property type="match status" value="1"/>
</dbReference>
<organism evidence="6 7">
    <name type="scientific">Sinomicrobium weinanense</name>
    <dbReference type="NCBI Taxonomy" id="2842200"/>
    <lineage>
        <taxon>Bacteria</taxon>
        <taxon>Pseudomonadati</taxon>
        <taxon>Bacteroidota</taxon>
        <taxon>Flavobacteriia</taxon>
        <taxon>Flavobacteriales</taxon>
        <taxon>Flavobacteriaceae</taxon>
        <taxon>Sinomicrobium</taxon>
    </lineage>
</organism>
<comment type="caution">
    <text evidence="6">The sequence shown here is derived from an EMBL/GenBank/DDBJ whole genome shotgun (WGS) entry which is preliminary data.</text>
</comment>
<name>A0A926JR94_9FLAO</name>
<gene>
    <name evidence="6" type="ORF">IBL28_07615</name>
</gene>
<protein>
    <submittedName>
        <fullName evidence="6">TlpA family protein disulfide reductase</fullName>
    </submittedName>
</protein>
<feature type="domain" description="Thioredoxin" evidence="5">
    <location>
        <begin position="313"/>
        <end position="456"/>
    </location>
</feature>
<evidence type="ECO:0000256" key="4">
    <source>
        <dbReference type="ARBA" id="ARBA00023284"/>
    </source>
</evidence>
<keyword evidence="7" id="KW-1185">Reference proteome</keyword>
<dbReference type="GO" id="GO:0016491">
    <property type="term" value="F:oxidoreductase activity"/>
    <property type="evidence" value="ECO:0007669"/>
    <property type="project" value="InterPro"/>
</dbReference>
<dbReference type="GO" id="GO:0030313">
    <property type="term" value="C:cell envelope"/>
    <property type="evidence" value="ECO:0007669"/>
    <property type="project" value="UniProtKB-SubCell"/>
</dbReference>
<dbReference type="PROSITE" id="PS51257">
    <property type="entry name" value="PROKAR_LIPOPROTEIN"/>
    <property type="match status" value="1"/>
</dbReference>
<dbReference type="EMBL" id="JACVDC010000015">
    <property type="protein sequence ID" value="MBC9795828.1"/>
    <property type="molecule type" value="Genomic_DNA"/>
</dbReference>
<evidence type="ECO:0000313" key="7">
    <source>
        <dbReference type="Proteomes" id="UP000653730"/>
    </source>
</evidence>
<accession>A0A926JR94</accession>